<evidence type="ECO:0000256" key="4">
    <source>
        <dbReference type="ARBA" id="ARBA00022692"/>
    </source>
</evidence>
<evidence type="ECO:0000313" key="15">
    <source>
        <dbReference type="Proteomes" id="UP000249467"/>
    </source>
</evidence>
<keyword evidence="2" id="KW-0813">Transport</keyword>
<comment type="caution">
    <text evidence="14">The sequence shown here is derived from an EMBL/GenBank/DDBJ whole genome shotgun (WGS) entry which is preliminary data.</text>
</comment>
<organism evidence="14 15">
    <name type="scientific">Pseudanabaena frigida</name>
    <dbReference type="NCBI Taxonomy" id="945775"/>
    <lineage>
        <taxon>Bacteria</taxon>
        <taxon>Bacillati</taxon>
        <taxon>Cyanobacteriota</taxon>
        <taxon>Cyanophyceae</taxon>
        <taxon>Pseudanabaenales</taxon>
        <taxon>Pseudanabaenaceae</taxon>
        <taxon>Pseudanabaena</taxon>
    </lineage>
</organism>
<dbReference type="GO" id="GO:0034702">
    <property type="term" value="C:monoatomic ion channel complex"/>
    <property type="evidence" value="ECO:0007669"/>
    <property type="project" value="UniProtKB-KW"/>
</dbReference>
<dbReference type="Pfam" id="PF07885">
    <property type="entry name" value="Ion_trans_2"/>
    <property type="match status" value="1"/>
</dbReference>
<evidence type="ECO:0000256" key="6">
    <source>
        <dbReference type="ARBA" id="ARBA00022958"/>
    </source>
</evidence>
<dbReference type="InterPro" id="IPR041647">
    <property type="entry name" value="IRK_C"/>
</dbReference>
<evidence type="ECO:0000256" key="11">
    <source>
        <dbReference type="SAM" id="Phobius"/>
    </source>
</evidence>
<evidence type="ECO:0000256" key="10">
    <source>
        <dbReference type="ARBA" id="ARBA00023303"/>
    </source>
</evidence>
<keyword evidence="8" id="KW-0406">Ion transport</keyword>
<keyword evidence="4 11" id="KW-0812">Transmembrane</keyword>
<keyword evidence="10 14" id="KW-0407">Ion channel</keyword>
<gene>
    <name evidence="14" type="ORF">DCF19_08105</name>
</gene>
<reference evidence="14 15" key="2">
    <citation type="submission" date="2018-06" db="EMBL/GenBank/DDBJ databases">
        <title>Metagenomic assembly of (sub)arctic Cyanobacteria and their associated microbiome from non-axenic cultures.</title>
        <authorList>
            <person name="Baurain D."/>
        </authorList>
    </citation>
    <scope>NUCLEOTIDE SEQUENCE [LARGE SCALE GENOMIC DNA]</scope>
    <source>
        <strain evidence="14">ULC066bin1</strain>
    </source>
</reference>
<evidence type="ECO:0000259" key="12">
    <source>
        <dbReference type="Pfam" id="PF07885"/>
    </source>
</evidence>
<feature type="domain" description="Inward rectifier potassium channel C-terminal" evidence="13">
    <location>
        <begin position="141"/>
        <end position="295"/>
    </location>
</feature>
<feature type="transmembrane region" description="Helical" evidence="11">
    <location>
        <begin position="107"/>
        <end position="135"/>
    </location>
</feature>
<dbReference type="GO" id="GO:1990573">
    <property type="term" value="P:potassium ion import across plasma membrane"/>
    <property type="evidence" value="ECO:0007669"/>
    <property type="project" value="TreeGrafter"/>
</dbReference>
<comment type="subcellular location">
    <subcellularLocation>
        <location evidence="1">Membrane</location>
        <topology evidence="1">Multi-pass membrane protein</topology>
    </subcellularLocation>
</comment>
<dbReference type="GO" id="GO:0034765">
    <property type="term" value="P:regulation of monoatomic ion transmembrane transport"/>
    <property type="evidence" value="ECO:0007669"/>
    <property type="project" value="TreeGrafter"/>
</dbReference>
<proteinExistence type="predicted"/>
<evidence type="ECO:0000256" key="3">
    <source>
        <dbReference type="ARBA" id="ARBA00022538"/>
    </source>
</evidence>
<dbReference type="GO" id="GO:0005242">
    <property type="term" value="F:inward rectifier potassium channel activity"/>
    <property type="evidence" value="ECO:0007669"/>
    <property type="project" value="InterPro"/>
</dbReference>
<protein>
    <submittedName>
        <fullName evidence="14">ATP-sensitive inward rectifier potassium channel 10</fullName>
    </submittedName>
</protein>
<keyword evidence="7 11" id="KW-1133">Transmembrane helix</keyword>
<keyword evidence="6" id="KW-0630">Potassium</keyword>
<dbReference type="InterPro" id="IPR013518">
    <property type="entry name" value="K_chnl_inward-rec_Kir_cyto"/>
</dbReference>
<dbReference type="GO" id="GO:0005886">
    <property type="term" value="C:plasma membrane"/>
    <property type="evidence" value="ECO:0007669"/>
    <property type="project" value="TreeGrafter"/>
</dbReference>
<dbReference type="InterPro" id="IPR014756">
    <property type="entry name" value="Ig_E-set"/>
</dbReference>
<evidence type="ECO:0000256" key="9">
    <source>
        <dbReference type="ARBA" id="ARBA00023136"/>
    </source>
</evidence>
<dbReference type="InterPro" id="IPR013099">
    <property type="entry name" value="K_chnl_dom"/>
</dbReference>
<reference evidence="14 15" key="1">
    <citation type="submission" date="2018-04" db="EMBL/GenBank/DDBJ databases">
        <authorList>
            <person name="Go L.Y."/>
            <person name="Mitchell J.A."/>
        </authorList>
    </citation>
    <scope>NUCLEOTIDE SEQUENCE [LARGE SCALE GENOMIC DNA]</scope>
    <source>
        <strain evidence="14">ULC066bin1</strain>
    </source>
</reference>
<sequence length="296" mass="33806">MRIKRKLERSIIKLEQRDGVLQVVGGNSWHSYFRDPYHLMLTIPWPGFAAIVAIVNIFLNAVFASLYLLDTKAIGGLDNIGFLESFFFSVQTLASIGYGVMHPDTLYANLLVTLESIASLMLFAVITGIAFARFAKSSARVMFSRAATIHDYNGIPTLMFRTANERRNNILEAKLSVYLMIDEVTAEGHMMRRLHELKLVRDHSPVFLLSWTVMHTINESSPLYGLTVETMERLHAQILVSLTGVDETIEGTLHARHMYAARNLMFDRRFVDVIHMGNDGHRYLDYRHFHETTEIL</sequence>
<evidence type="ECO:0000256" key="7">
    <source>
        <dbReference type="ARBA" id="ARBA00022989"/>
    </source>
</evidence>
<evidence type="ECO:0000313" key="14">
    <source>
        <dbReference type="EMBL" id="PZO42194.1"/>
    </source>
</evidence>
<dbReference type="Gene3D" id="2.60.40.1400">
    <property type="entry name" value="G protein-activated inward rectifier potassium channel 1"/>
    <property type="match status" value="1"/>
</dbReference>
<dbReference type="PANTHER" id="PTHR11767:SF102">
    <property type="entry name" value="INWARDLY RECTIFYING POTASSIUM CHANNEL 1, ISOFORM F"/>
    <property type="match status" value="1"/>
</dbReference>
<evidence type="ECO:0000259" key="13">
    <source>
        <dbReference type="Pfam" id="PF17655"/>
    </source>
</evidence>
<evidence type="ECO:0000256" key="1">
    <source>
        <dbReference type="ARBA" id="ARBA00004141"/>
    </source>
</evidence>
<dbReference type="Pfam" id="PF17655">
    <property type="entry name" value="IRK_C"/>
    <property type="match status" value="1"/>
</dbReference>
<keyword evidence="5" id="KW-0851">Voltage-gated channel</keyword>
<dbReference type="PRINTS" id="PR01320">
    <property type="entry name" value="KIRCHANNEL"/>
</dbReference>
<accession>A0A2W4WAY2</accession>
<evidence type="ECO:0000256" key="8">
    <source>
        <dbReference type="ARBA" id="ARBA00023065"/>
    </source>
</evidence>
<dbReference type="SUPFAM" id="SSF81296">
    <property type="entry name" value="E set domains"/>
    <property type="match status" value="1"/>
</dbReference>
<feature type="transmembrane region" description="Helical" evidence="11">
    <location>
        <begin position="45"/>
        <end position="69"/>
    </location>
</feature>
<dbReference type="SUPFAM" id="SSF81324">
    <property type="entry name" value="Voltage-gated potassium channels"/>
    <property type="match status" value="1"/>
</dbReference>
<dbReference type="Proteomes" id="UP000249467">
    <property type="component" value="Unassembled WGS sequence"/>
</dbReference>
<dbReference type="InterPro" id="IPR016449">
    <property type="entry name" value="K_chnl_inward-rec_Kir"/>
</dbReference>
<keyword evidence="3" id="KW-0633">Potassium transport</keyword>
<keyword evidence="9 11" id="KW-0472">Membrane</keyword>
<dbReference type="Gene3D" id="1.10.287.70">
    <property type="match status" value="1"/>
</dbReference>
<evidence type="ECO:0000256" key="2">
    <source>
        <dbReference type="ARBA" id="ARBA00022448"/>
    </source>
</evidence>
<dbReference type="EMBL" id="QBML01000008">
    <property type="protein sequence ID" value="PZO42194.1"/>
    <property type="molecule type" value="Genomic_DNA"/>
</dbReference>
<name>A0A2W4WAY2_9CYAN</name>
<dbReference type="PANTHER" id="PTHR11767">
    <property type="entry name" value="INWARD RECTIFIER POTASSIUM CHANNEL"/>
    <property type="match status" value="1"/>
</dbReference>
<dbReference type="AlphaFoldDB" id="A0A2W4WAY2"/>
<feature type="domain" description="Potassium channel" evidence="12">
    <location>
        <begin position="66"/>
        <end position="132"/>
    </location>
</feature>
<evidence type="ECO:0000256" key="5">
    <source>
        <dbReference type="ARBA" id="ARBA00022882"/>
    </source>
</evidence>